<feature type="domain" description="Protein kinase" evidence="10">
    <location>
        <begin position="1"/>
        <end position="257"/>
    </location>
</feature>
<accession>M7SDF5</accession>
<keyword evidence="4" id="KW-0547">Nucleotide-binding</keyword>
<dbReference type="Gene3D" id="1.10.510.10">
    <property type="entry name" value="Transferase(Phosphotransferase) domain 1"/>
    <property type="match status" value="2"/>
</dbReference>
<evidence type="ECO:0000256" key="8">
    <source>
        <dbReference type="ARBA" id="ARBA00048679"/>
    </source>
</evidence>
<gene>
    <name evidence="12" type="ORF">UCREL1_10850</name>
</gene>
<dbReference type="Gene3D" id="3.30.200.20">
    <property type="entry name" value="Phosphorylase Kinase, domain 1"/>
    <property type="match status" value="2"/>
</dbReference>
<dbReference type="Pfam" id="PF00069">
    <property type="entry name" value="Pkinase"/>
    <property type="match status" value="1"/>
</dbReference>
<dbReference type="InterPro" id="IPR008271">
    <property type="entry name" value="Ser/Thr_kinase_AS"/>
</dbReference>
<evidence type="ECO:0000256" key="7">
    <source>
        <dbReference type="ARBA" id="ARBA00047899"/>
    </source>
</evidence>
<evidence type="ECO:0000256" key="9">
    <source>
        <dbReference type="SAM" id="MobiDB-lite"/>
    </source>
</evidence>
<dbReference type="InterPro" id="IPR050236">
    <property type="entry name" value="Ser_Thr_kinase_AGC"/>
</dbReference>
<dbReference type="GO" id="GO:0004674">
    <property type="term" value="F:protein serine/threonine kinase activity"/>
    <property type="evidence" value="ECO:0007669"/>
    <property type="project" value="UniProtKB-KW"/>
</dbReference>
<comment type="catalytic activity">
    <reaction evidence="8">
        <text>L-seryl-[protein] + ATP = O-phospho-L-seryl-[protein] + ADP + H(+)</text>
        <dbReference type="Rhea" id="RHEA:17989"/>
        <dbReference type="Rhea" id="RHEA-COMP:9863"/>
        <dbReference type="Rhea" id="RHEA-COMP:11604"/>
        <dbReference type="ChEBI" id="CHEBI:15378"/>
        <dbReference type="ChEBI" id="CHEBI:29999"/>
        <dbReference type="ChEBI" id="CHEBI:30616"/>
        <dbReference type="ChEBI" id="CHEBI:83421"/>
        <dbReference type="ChEBI" id="CHEBI:456216"/>
        <dbReference type="EC" id="2.7.11.1"/>
    </reaction>
</comment>
<evidence type="ECO:0000256" key="1">
    <source>
        <dbReference type="ARBA" id="ARBA00012513"/>
    </source>
</evidence>
<keyword evidence="6" id="KW-0067">ATP-binding</keyword>
<dbReference type="PROSITE" id="PS50011">
    <property type="entry name" value="PROTEIN_KINASE_DOM"/>
    <property type="match status" value="1"/>
</dbReference>
<dbReference type="Proteomes" id="UP000012174">
    <property type="component" value="Unassembled WGS sequence"/>
</dbReference>
<feature type="region of interest" description="Disordered" evidence="9">
    <location>
        <begin position="540"/>
        <end position="573"/>
    </location>
</feature>
<keyword evidence="13" id="KW-1185">Reference proteome</keyword>
<dbReference type="PROSITE" id="PS00108">
    <property type="entry name" value="PROTEIN_KINASE_ST"/>
    <property type="match status" value="1"/>
</dbReference>
<feature type="region of interest" description="Disordered" evidence="9">
    <location>
        <begin position="322"/>
        <end position="387"/>
    </location>
</feature>
<dbReference type="InterPro" id="IPR000961">
    <property type="entry name" value="AGC-kinase_C"/>
</dbReference>
<evidence type="ECO:0000259" key="10">
    <source>
        <dbReference type="PROSITE" id="PS50011"/>
    </source>
</evidence>
<dbReference type="eggNOG" id="KOG0605">
    <property type="taxonomic scope" value="Eukaryota"/>
</dbReference>
<dbReference type="OrthoDB" id="3638488at2759"/>
<dbReference type="PANTHER" id="PTHR24356">
    <property type="entry name" value="SERINE/THREONINE-PROTEIN KINASE"/>
    <property type="match status" value="1"/>
</dbReference>
<keyword evidence="3" id="KW-0808">Transferase</keyword>
<dbReference type="SMART" id="SM00220">
    <property type="entry name" value="S_TKc"/>
    <property type="match status" value="1"/>
</dbReference>
<dbReference type="KEGG" id="ela:UCREL1_10850"/>
<evidence type="ECO:0000259" key="11">
    <source>
        <dbReference type="PROSITE" id="PS51285"/>
    </source>
</evidence>
<evidence type="ECO:0000313" key="12">
    <source>
        <dbReference type="EMBL" id="EMR62192.1"/>
    </source>
</evidence>
<dbReference type="PANTHER" id="PTHR24356:SF400">
    <property type="entry name" value="SERINE_THREONINE-PROTEIN KINASE CBK1"/>
    <property type="match status" value="1"/>
</dbReference>
<dbReference type="EC" id="2.7.11.1" evidence="1"/>
<organism evidence="12 13">
    <name type="scientific">Eutypa lata (strain UCR-EL1)</name>
    <name type="common">Grapevine dieback disease fungus</name>
    <name type="synonym">Eutypa armeniacae</name>
    <dbReference type="NCBI Taxonomy" id="1287681"/>
    <lineage>
        <taxon>Eukaryota</taxon>
        <taxon>Fungi</taxon>
        <taxon>Dikarya</taxon>
        <taxon>Ascomycota</taxon>
        <taxon>Pezizomycotina</taxon>
        <taxon>Sordariomycetes</taxon>
        <taxon>Xylariomycetidae</taxon>
        <taxon>Xylariales</taxon>
        <taxon>Diatrypaceae</taxon>
        <taxon>Eutypa</taxon>
    </lineage>
</organism>
<dbReference type="SUPFAM" id="SSF56112">
    <property type="entry name" value="Protein kinase-like (PK-like)"/>
    <property type="match status" value="1"/>
</dbReference>
<evidence type="ECO:0000256" key="3">
    <source>
        <dbReference type="ARBA" id="ARBA00022679"/>
    </source>
</evidence>
<dbReference type="SMART" id="SM00133">
    <property type="entry name" value="S_TK_X"/>
    <property type="match status" value="1"/>
</dbReference>
<feature type="domain" description="AGC-kinase C-terminal" evidence="11">
    <location>
        <begin position="289"/>
        <end position="354"/>
    </location>
</feature>
<protein>
    <recommendedName>
        <fullName evidence="1">non-specific serine/threonine protein kinase</fullName>
        <ecNumber evidence="1">2.7.11.1</ecNumber>
    </recommendedName>
</protein>
<dbReference type="STRING" id="1287681.M7SDF5"/>
<evidence type="ECO:0000256" key="6">
    <source>
        <dbReference type="ARBA" id="ARBA00022840"/>
    </source>
</evidence>
<evidence type="ECO:0000313" key="13">
    <source>
        <dbReference type="Proteomes" id="UP000012174"/>
    </source>
</evidence>
<dbReference type="HOGENOM" id="CLU_000288_19_1_1"/>
<evidence type="ECO:0000256" key="5">
    <source>
        <dbReference type="ARBA" id="ARBA00022777"/>
    </source>
</evidence>
<evidence type="ECO:0000256" key="2">
    <source>
        <dbReference type="ARBA" id="ARBA00022527"/>
    </source>
</evidence>
<feature type="compositionally biased region" description="Polar residues" evidence="9">
    <location>
        <begin position="331"/>
        <end position="344"/>
    </location>
</feature>
<feature type="compositionally biased region" description="Acidic residues" evidence="9">
    <location>
        <begin position="564"/>
        <end position="573"/>
    </location>
</feature>
<proteinExistence type="predicted"/>
<keyword evidence="2" id="KW-0723">Serine/threonine-protein kinase</keyword>
<dbReference type="InterPro" id="IPR011009">
    <property type="entry name" value="Kinase-like_dom_sf"/>
</dbReference>
<evidence type="ECO:0000256" key="4">
    <source>
        <dbReference type="ARBA" id="ARBA00022741"/>
    </source>
</evidence>
<dbReference type="GO" id="GO:0035556">
    <property type="term" value="P:intracellular signal transduction"/>
    <property type="evidence" value="ECO:0007669"/>
    <property type="project" value="TreeGrafter"/>
</dbReference>
<dbReference type="InterPro" id="IPR000719">
    <property type="entry name" value="Prot_kinase_dom"/>
</dbReference>
<name>M7SDF5_EUTLA</name>
<sequence length="573" mass="64381">MRDGIVPLIASFQDAANLYLVMEYMPGGDFLGLLIRENILSEPVAKFYIAEMILCIEEAHSLRCIHRDIKPDNFLISASGHLMISDFGLAFDGHWSHDTSYYHTHRYSLLRKLGIAVEGDSHDRAEGLHGMTKWSQGVAMAMRKHRRRSSQSDSDEEPLLNWRNRCGNRAAARSCWSLGIILYECLYGHTPFLSEEGGRQATKRNIVNHKQTFAFPPRPVMSRRCMDLIASLIREQGSRLCSRRYRYMESERLPPFVENRTRLGRGHDWTGRAVYSHDAEDIKAHKWFRDLPWDRLHQLPPPFIPQISSLEDTHYFDEEEAISDWSDSESESTASQDNMASSSYYPLAPAPGSSNVSPPTLFGIHGGGAPGPTSMMRRSRSSGLPLSPKAAAMQAQLAAFPPPVRAMMAHFVATPYDAARLKRMDKEMEAVAVAVAAQENNNNSNNNKTGGNGNGNVEAAAVCATMKTFVRAFGRRERKRPRDRVLRDRGTRGVALQVRKQTAFLGYTYRRRRKGGSNNRCGVERCRRWEERERVFGPGLDSGLVPDLDSESPDSVGRGWGWDFDGDGGEVAV</sequence>
<reference evidence="13" key="1">
    <citation type="journal article" date="2013" name="Genome Announc.">
        <title>Draft genome sequence of the grapevine dieback fungus Eutypa lata UCR-EL1.</title>
        <authorList>
            <person name="Blanco-Ulate B."/>
            <person name="Rolshausen P.E."/>
            <person name="Cantu D."/>
        </authorList>
    </citation>
    <scope>NUCLEOTIDE SEQUENCE [LARGE SCALE GENOMIC DNA]</scope>
    <source>
        <strain evidence="13">UCR-EL1</strain>
    </source>
</reference>
<dbReference type="PROSITE" id="PS51285">
    <property type="entry name" value="AGC_KINASE_CTER"/>
    <property type="match status" value="1"/>
</dbReference>
<dbReference type="EMBL" id="KB707482">
    <property type="protein sequence ID" value="EMR62192.1"/>
    <property type="molecule type" value="Genomic_DNA"/>
</dbReference>
<keyword evidence="5 12" id="KW-0418">Kinase</keyword>
<feature type="compositionally biased region" description="Low complexity" evidence="9">
    <location>
        <begin position="371"/>
        <end position="387"/>
    </location>
</feature>
<comment type="catalytic activity">
    <reaction evidence="7">
        <text>L-threonyl-[protein] + ATP = O-phospho-L-threonyl-[protein] + ADP + H(+)</text>
        <dbReference type="Rhea" id="RHEA:46608"/>
        <dbReference type="Rhea" id="RHEA-COMP:11060"/>
        <dbReference type="Rhea" id="RHEA-COMP:11605"/>
        <dbReference type="ChEBI" id="CHEBI:15378"/>
        <dbReference type="ChEBI" id="CHEBI:30013"/>
        <dbReference type="ChEBI" id="CHEBI:30616"/>
        <dbReference type="ChEBI" id="CHEBI:61977"/>
        <dbReference type="ChEBI" id="CHEBI:456216"/>
        <dbReference type="EC" id="2.7.11.1"/>
    </reaction>
</comment>
<dbReference type="AlphaFoldDB" id="M7SDF5"/>
<dbReference type="GO" id="GO:0005524">
    <property type="term" value="F:ATP binding"/>
    <property type="evidence" value="ECO:0007669"/>
    <property type="project" value="UniProtKB-KW"/>
</dbReference>